<reference evidence="9" key="1">
    <citation type="journal article" date="2023" name="Mol. Phylogenet. Evol.">
        <title>Genome-scale phylogeny and comparative genomics of the fungal order Sordariales.</title>
        <authorList>
            <person name="Hensen N."/>
            <person name="Bonometti L."/>
            <person name="Westerberg I."/>
            <person name="Brannstrom I.O."/>
            <person name="Guillou S."/>
            <person name="Cros-Aarteil S."/>
            <person name="Calhoun S."/>
            <person name="Haridas S."/>
            <person name="Kuo A."/>
            <person name="Mondo S."/>
            <person name="Pangilinan J."/>
            <person name="Riley R."/>
            <person name="LaButti K."/>
            <person name="Andreopoulos B."/>
            <person name="Lipzen A."/>
            <person name="Chen C."/>
            <person name="Yan M."/>
            <person name="Daum C."/>
            <person name="Ng V."/>
            <person name="Clum A."/>
            <person name="Steindorff A."/>
            <person name="Ohm R.A."/>
            <person name="Martin F."/>
            <person name="Silar P."/>
            <person name="Natvig D.O."/>
            <person name="Lalanne C."/>
            <person name="Gautier V."/>
            <person name="Ament-Velasquez S.L."/>
            <person name="Kruys A."/>
            <person name="Hutchinson M.I."/>
            <person name="Powell A.J."/>
            <person name="Barry K."/>
            <person name="Miller A.N."/>
            <person name="Grigoriev I.V."/>
            <person name="Debuchy R."/>
            <person name="Gladieux P."/>
            <person name="Hiltunen Thoren M."/>
            <person name="Johannesson H."/>
        </authorList>
    </citation>
    <scope>NUCLEOTIDE SEQUENCE</scope>
    <source>
        <strain evidence="9">CBS 232.78</strain>
    </source>
</reference>
<evidence type="ECO:0000313" key="10">
    <source>
        <dbReference type="Proteomes" id="UP001285441"/>
    </source>
</evidence>
<comment type="caution">
    <text evidence="9">The sequence shown here is derived from an EMBL/GenBank/DDBJ whole genome shotgun (WGS) entry which is preliminary data.</text>
</comment>
<dbReference type="PANTHER" id="PTHR46471:SF9">
    <property type="entry name" value="CHITIN DEACETYLASE"/>
    <property type="match status" value="1"/>
</dbReference>
<organism evidence="9 10">
    <name type="scientific">Podospora didyma</name>
    <dbReference type="NCBI Taxonomy" id="330526"/>
    <lineage>
        <taxon>Eukaryota</taxon>
        <taxon>Fungi</taxon>
        <taxon>Dikarya</taxon>
        <taxon>Ascomycota</taxon>
        <taxon>Pezizomycotina</taxon>
        <taxon>Sordariomycetes</taxon>
        <taxon>Sordariomycetidae</taxon>
        <taxon>Sordariales</taxon>
        <taxon>Podosporaceae</taxon>
        <taxon>Podospora</taxon>
    </lineage>
</organism>
<dbReference type="SUPFAM" id="SSF88713">
    <property type="entry name" value="Glycoside hydrolase/deacetylase"/>
    <property type="match status" value="1"/>
</dbReference>
<evidence type="ECO:0000256" key="3">
    <source>
        <dbReference type="ARBA" id="ARBA00022729"/>
    </source>
</evidence>
<dbReference type="GO" id="GO:0046872">
    <property type="term" value="F:metal ion binding"/>
    <property type="evidence" value="ECO:0007669"/>
    <property type="project" value="UniProtKB-KW"/>
</dbReference>
<dbReference type="GO" id="GO:0016810">
    <property type="term" value="F:hydrolase activity, acting on carbon-nitrogen (but not peptide) bonds"/>
    <property type="evidence" value="ECO:0007669"/>
    <property type="project" value="InterPro"/>
</dbReference>
<comment type="cofactor">
    <cofactor evidence="1">
        <name>Co(2+)</name>
        <dbReference type="ChEBI" id="CHEBI:48828"/>
    </cofactor>
</comment>
<evidence type="ECO:0000259" key="8">
    <source>
        <dbReference type="PROSITE" id="PS51677"/>
    </source>
</evidence>
<keyword evidence="2" id="KW-0479">Metal-binding</keyword>
<keyword evidence="4" id="KW-0378">Hydrolase</keyword>
<evidence type="ECO:0000313" key="9">
    <source>
        <dbReference type="EMBL" id="KAK3386061.1"/>
    </source>
</evidence>
<evidence type="ECO:0000256" key="5">
    <source>
        <dbReference type="ARBA" id="ARBA00023277"/>
    </source>
</evidence>
<feature type="chain" id="PRO_5042084119" evidence="7">
    <location>
        <begin position="22"/>
        <end position="257"/>
    </location>
</feature>
<feature type="domain" description="NodB homology" evidence="8">
    <location>
        <begin position="48"/>
        <end position="230"/>
    </location>
</feature>
<keyword evidence="3 7" id="KW-0732">Signal</keyword>
<dbReference type="GO" id="GO:0005975">
    <property type="term" value="P:carbohydrate metabolic process"/>
    <property type="evidence" value="ECO:0007669"/>
    <property type="project" value="InterPro"/>
</dbReference>
<keyword evidence="5" id="KW-0119">Carbohydrate metabolism</keyword>
<dbReference type="AlphaFoldDB" id="A0AAE0U087"/>
<dbReference type="CDD" id="cd10951">
    <property type="entry name" value="CE4_ClCDA_like"/>
    <property type="match status" value="1"/>
</dbReference>
<keyword evidence="10" id="KW-1185">Reference proteome</keyword>
<evidence type="ECO:0000256" key="4">
    <source>
        <dbReference type="ARBA" id="ARBA00022801"/>
    </source>
</evidence>
<evidence type="ECO:0000256" key="7">
    <source>
        <dbReference type="SAM" id="SignalP"/>
    </source>
</evidence>
<protein>
    <submittedName>
        <fullName evidence="9">Deacetylase-like protein</fullName>
    </submittedName>
</protein>
<evidence type="ECO:0000256" key="2">
    <source>
        <dbReference type="ARBA" id="ARBA00022723"/>
    </source>
</evidence>
<evidence type="ECO:0000256" key="1">
    <source>
        <dbReference type="ARBA" id="ARBA00001941"/>
    </source>
</evidence>
<dbReference type="InterPro" id="IPR011330">
    <property type="entry name" value="Glyco_hydro/deAcase_b/a-brl"/>
</dbReference>
<proteinExistence type="predicted"/>
<name>A0AAE0U087_9PEZI</name>
<dbReference type="Pfam" id="PF01522">
    <property type="entry name" value="Polysacc_deac_1"/>
    <property type="match status" value="1"/>
</dbReference>
<dbReference type="Gene3D" id="3.20.20.370">
    <property type="entry name" value="Glycoside hydrolase/deacetylase"/>
    <property type="match status" value="1"/>
</dbReference>
<dbReference type="Proteomes" id="UP001285441">
    <property type="component" value="Unassembled WGS sequence"/>
</dbReference>
<dbReference type="InterPro" id="IPR002509">
    <property type="entry name" value="NODB_dom"/>
</dbReference>
<gene>
    <name evidence="9" type="ORF">B0H63DRAFT_433897</name>
</gene>
<sequence>MLAETILAGALLLADSVAVVAFPILSPLEIVKRAVSPGVVIQKCTNPGMLALAYDDGPYTYTSQLVDILDKGGAKATFFWTGTLYGCIYKQAAAVQKAFASGHQVASHSWTHGHMGGMSAANIKTEMTKVETALVNLVGVKPLYMRPPYLETSGQFLPTMKSMNYKVITNDIDSGDWNNQTPQQSQAKFTSAGAKGNGHIPLMHEVYPGTVNTLTPWLINWAKTNGLKLVTVAECLGDPDGMYQAGNFTAATGPYSC</sequence>
<keyword evidence="6" id="KW-0170">Cobalt</keyword>
<accession>A0AAE0U087</accession>
<dbReference type="PROSITE" id="PS51677">
    <property type="entry name" value="NODB"/>
    <property type="match status" value="1"/>
</dbReference>
<reference evidence="9" key="2">
    <citation type="submission" date="2023-06" db="EMBL/GenBank/DDBJ databases">
        <authorList>
            <consortium name="Lawrence Berkeley National Laboratory"/>
            <person name="Haridas S."/>
            <person name="Hensen N."/>
            <person name="Bonometti L."/>
            <person name="Westerberg I."/>
            <person name="Brannstrom I.O."/>
            <person name="Guillou S."/>
            <person name="Cros-Aarteil S."/>
            <person name="Calhoun S."/>
            <person name="Kuo A."/>
            <person name="Mondo S."/>
            <person name="Pangilinan J."/>
            <person name="Riley R."/>
            <person name="LaButti K."/>
            <person name="Andreopoulos B."/>
            <person name="Lipzen A."/>
            <person name="Chen C."/>
            <person name="Yanf M."/>
            <person name="Daum C."/>
            <person name="Ng V."/>
            <person name="Clum A."/>
            <person name="Steindorff A."/>
            <person name="Ohm R."/>
            <person name="Martin F."/>
            <person name="Silar P."/>
            <person name="Natvig D."/>
            <person name="Lalanne C."/>
            <person name="Gautier V."/>
            <person name="Ament-velasquez S.L."/>
            <person name="Kruys A."/>
            <person name="Hutchinson M.I."/>
            <person name="Powell A.J."/>
            <person name="Barry K."/>
            <person name="Miller A.N."/>
            <person name="Grigoriev I.V."/>
            <person name="Debuchy R."/>
            <person name="Gladieux P."/>
            <person name="Thoren M.H."/>
            <person name="Johannesson H."/>
        </authorList>
    </citation>
    <scope>NUCLEOTIDE SEQUENCE</scope>
    <source>
        <strain evidence="9">CBS 232.78</strain>
    </source>
</reference>
<dbReference type="PANTHER" id="PTHR46471">
    <property type="entry name" value="CHITIN DEACETYLASE"/>
    <property type="match status" value="1"/>
</dbReference>
<dbReference type="EMBL" id="JAULSW010000004">
    <property type="protein sequence ID" value="KAK3386061.1"/>
    <property type="molecule type" value="Genomic_DNA"/>
</dbReference>
<feature type="signal peptide" evidence="7">
    <location>
        <begin position="1"/>
        <end position="21"/>
    </location>
</feature>
<evidence type="ECO:0000256" key="6">
    <source>
        <dbReference type="ARBA" id="ARBA00023285"/>
    </source>
</evidence>